<dbReference type="EMBL" id="CAKOGP040000036">
    <property type="protein sequence ID" value="CAJ1928241.1"/>
    <property type="molecule type" value="Genomic_DNA"/>
</dbReference>
<dbReference type="Pfam" id="PF13191">
    <property type="entry name" value="AAA_16"/>
    <property type="match status" value="1"/>
</dbReference>
<dbReference type="InterPro" id="IPR041664">
    <property type="entry name" value="AAA_16"/>
</dbReference>
<reference evidence="3" key="1">
    <citation type="submission" date="2023-08" db="EMBL/GenBank/DDBJ databases">
        <authorList>
            <person name="Audoor S."/>
            <person name="Bilcke G."/>
        </authorList>
    </citation>
    <scope>NUCLEOTIDE SEQUENCE</scope>
</reference>
<keyword evidence="4" id="KW-1185">Reference proteome</keyword>
<name>A0AAD2CG32_9STRA</name>
<evidence type="ECO:0000313" key="4">
    <source>
        <dbReference type="Proteomes" id="UP001295423"/>
    </source>
</evidence>
<feature type="region of interest" description="Disordered" evidence="1">
    <location>
        <begin position="55"/>
        <end position="81"/>
    </location>
</feature>
<dbReference type="PANTHER" id="PTHR43642:SF1">
    <property type="entry name" value="HYBRID SIGNAL TRANSDUCTION HISTIDINE KINASE G"/>
    <property type="match status" value="1"/>
</dbReference>
<dbReference type="InterPro" id="IPR053159">
    <property type="entry name" value="Hybrid_Histidine_Kinase"/>
</dbReference>
<organism evidence="3 4">
    <name type="scientific">Cylindrotheca closterium</name>
    <dbReference type="NCBI Taxonomy" id="2856"/>
    <lineage>
        <taxon>Eukaryota</taxon>
        <taxon>Sar</taxon>
        <taxon>Stramenopiles</taxon>
        <taxon>Ochrophyta</taxon>
        <taxon>Bacillariophyta</taxon>
        <taxon>Bacillariophyceae</taxon>
        <taxon>Bacillariophycidae</taxon>
        <taxon>Bacillariales</taxon>
        <taxon>Bacillariaceae</taxon>
        <taxon>Cylindrotheca</taxon>
    </lineage>
</organism>
<evidence type="ECO:0000256" key="1">
    <source>
        <dbReference type="SAM" id="MobiDB-lite"/>
    </source>
</evidence>
<protein>
    <recommendedName>
        <fullName evidence="2">Orc1-like AAA ATPase domain-containing protein</fullName>
    </recommendedName>
</protein>
<comment type="caution">
    <text evidence="3">The sequence shown here is derived from an EMBL/GenBank/DDBJ whole genome shotgun (WGS) entry which is preliminary data.</text>
</comment>
<evidence type="ECO:0000259" key="2">
    <source>
        <dbReference type="Pfam" id="PF13191"/>
    </source>
</evidence>
<gene>
    <name evidence="3" type="ORF">CYCCA115_LOCUS1425</name>
</gene>
<dbReference type="Gene3D" id="3.40.50.300">
    <property type="entry name" value="P-loop containing nucleotide triphosphate hydrolases"/>
    <property type="match status" value="1"/>
</dbReference>
<dbReference type="SUPFAM" id="SSF52540">
    <property type="entry name" value="P-loop containing nucleoside triphosphate hydrolases"/>
    <property type="match status" value="1"/>
</dbReference>
<dbReference type="PANTHER" id="PTHR43642">
    <property type="entry name" value="HYBRID SIGNAL TRANSDUCTION HISTIDINE KINASE G"/>
    <property type="match status" value="1"/>
</dbReference>
<dbReference type="Proteomes" id="UP001295423">
    <property type="component" value="Unassembled WGS sequence"/>
</dbReference>
<proteinExistence type="predicted"/>
<accession>A0AAD2CG32</accession>
<feature type="compositionally biased region" description="Polar residues" evidence="1">
    <location>
        <begin position="61"/>
        <end position="73"/>
    </location>
</feature>
<feature type="domain" description="Orc1-like AAA ATPase" evidence="2">
    <location>
        <begin position="224"/>
        <end position="396"/>
    </location>
</feature>
<dbReference type="AlphaFoldDB" id="A0AAD2CG32"/>
<sequence length="1204" mass="135507">MPSVKTPTDEYDAPATGTIVNENSSVASASEWTESESTRDRQTLVVSCEADARTGQKATVDYSTGSSTDCTVPSQPPFEGLDLIKPLHESANNDGHSPFADDASAHYSALTSLSGFSKDLVPSIVIGTETTRQIADPTSNRISGASIRNDARQSELMILNTENRRSSIAMESLTINKLKFSSLGVVGRDREISVLESCFGRLLSSSQGTENRTADDPTPPIHNELVFIQGYSGIGKSTMARSLQTIVEKSPDGVYVEGKYEFTSTDEPYSGVAQAFGKLCDRFGDCSKETVSEISDIIMDTMKEEAIMLMGLIPELSIFWNTDETTPRNALSEAHNFGNDHERWKYAFRTLTQILGSHLSPIVIVLDDIQWADISSLDIMDCLISDVKNPHPVMMIGCYRSNEVDENSILYNRIKTLEEKKEYLSFHITDILLDSFDVYDVNKLIMSMMSIDDESTTLPLAEVCHKRTLGNPFFLIEFMRVLHTEKLLEFNLGLMKWVWKTKKIEDATMSTANVVDLLQNRMRKLSKDQQLLLQYAACLGSSIFAPNITFVWKEHALALSLSSNKDVVAMLEVVKDANFIELCGEDEYRWVHDKVQEAAFSLSDLVTPSFQCALGVCLFQGLEDSQLEKQLFDVVDLINKGNAIESLELAELNLRAAKKARRIAAFQSGANYANSGIKLLSSDDMWRTNRELLLELYTLSAEMELAIGRINVVDVRIQTVLARKIFTTEETMRLQIIKVANLYSVELRFDEAVTYGVRVLKEIGYNFVWPKKLVPLQALMLMTKTIKKLMALPASHFNNIPLMQDPKHLSIVQMLSKLHHATYNVGDLPLNFVVICRSISLTLKHGPNDLSAPKLAALAACWMFIKNDHATCSHILKLIFSIQRRFGIRNAAETYATSLGFVQCYMKPLHESLQPALGGYVQGLKDGEIENAMSCLCLRFLYLPYLMGKPLSSIVEEFPKLAAQLEEAKRAKELWAFRALWKMMLNLQVPPDEASKKLDGEDLELSEDDRKSWHVGFTNFAIGEMLLFLFTDHEARVERLLGEEKGNTFPEKIPAFLLGTIDTFHRGIAWYAMARRTGRKRYKSEAKKIRKAVSSWVSAGNPNVVHYDLLLSAEQAVLDKKYDKADDFYRRAIVSAARGGFLHHAALFNERFAEYRIDIHGDIDDYKYYTQEAIRYYTDWGAVGKAKELEQNMIRCNDSDFSND</sequence>
<evidence type="ECO:0000313" key="3">
    <source>
        <dbReference type="EMBL" id="CAJ1928241.1"/>
    </source>
</evidence>
<dbReference type="InterPro" id="IPR027417">
    <property type="entry name" value="P-loop_NTPase"/>
</dbReference>
<feature type="region of interest" description="Disordered" evidence="1">
    <location>
        <begin position="1"/>
        <end position="42"/>
    </location>
</feature>